<evidence type="ECO:0000313" key="2">
    <source>
        <dbReference type="Proteomes" id="UP001084650"/>
    </source>
</evidence>
<comment type="caution">
    <text evidence="1">The sequence shown here is derived from an EMBL/GenBank/DDBJ whole genome shotgun (WGS) entry which is preliminary data.</text>
</comment>
<proteinExistence type="predicted"/>
<protein>
    <recommendedName>
        <fullName evidence="3">Restriction endonuclease type IV Mrr domain-containing protein</fullName>
    </recommendedName>
</protein>
<sequence>MDFGHRVPKRRVVNVARVEWTRMDGDDIEAVVGMFICSDFPNAVRVRPSQGDGGVDIFVPGPNGFAQQRAVYQVKKFNANLSSSQKRKITRSFNTVVAASKKEGWEISEWHLIMPLDLTDHNLAQWLKDLTSDAEFPCETHGLLYCDTKAAQYPKIVDYYVRDGKERLEAAMNNLTAIIAHRSDRRSDESLVATDVISDLTSIYKALNDYDPFYRYEFAVSDNPPPLEPPDEPGLVGVHAMQRDSVWITIKIFALSTASLEQRPIGGEFQVTVPDGDDELRQQFQKYIDYGAPVTMPRGTVSGSLELPGGLGGQLEHASLQILEVPDEDQTNPAELLVAVVEPDSDTVIASTTIRRIALSVGQTGLRSVFADQANLFTLEMLTAAGHLDGRMALTVEYDLAGRRPAELVDSLKVLSAWRTPNRLAFAPTFGPRNYGVVASIDTDRDGDSARWALVCDALARIQDHVPELLTMPAEMSGQEASSIIGAADLVSGQTVTGSTSGAFTVYHQAAESEIAREPDRLYEFIVIKAIEISLGDEAITVGKQAMFLRGYYTEITQDHSKIEPLGEAVSARYDGELEVTRVLARYAPIPPDVVG</sequence>
<organism evidence="1 2">
    <name type="scientific">Mycolicibacterium iranicum</name>
    <name type="common">Mycobacterium iranicum</name>
    <dbReference type="NCBI Taxonomy" id="912594"/>
    <lineage>
        <taxon>Bacteria</taxon>
        <taxon>Bacillati</taxon>
        <taxon>Actinomycetota</taxon>
        <taxon>Actinomycetes</taxon>
        <taxon>Mycobacteriales</taxon>
        <taxon>Mycobacteriaceae</taxon>
        <taxon>Mycolicibacterium</taxon>
    </lineage>
</organism>
<dbReference type="Proteomes" id="UP001084650">
    <property type="component" value="Unassembled WGS sequence"/>
</dbReference>
<name>A0ABT4HKC6_MYCIR</name>
<dbReference type="EMBL" id="JAPQYE010000011">
    <property type="protein sequence ID" value="MCZ0730643.1"/>
    <property type="molecule type" value="Genomic_DNA"/>
</dbReference>
<keyword evidence="2" id="KW-1185">Reference proteome</keyword>
<evidence type="ECO:0008006" key="3">
    <source>
        <dbReference type="Google" id="ProtNLM"/>
    </source>
</evidence>
<dbReference type="RefSeq" id="WP_268787165.1">
    <property type="nucleotide sequence ID" value="NZ_JAPQYE010000011.1"/>
</dbReference>
<reference evidence="1" key="1">
    <citation type="submission" date="2022-12" db="EMBL/GenBank/DDBJ databases">
        <title>Whole genome sequence of Mycolicibacterium iranicum strain SBH312.</title>
        <authorList>
            <person name="Jani J."/>
            <person name="Arifin Mustapha Z."/>
            <person name="Ahmed K."/>
            <person name="Kai Ling C."/>
        </authorList>
    </citation>
    <scope>NUCLEOTIDE SEQUENCE</scope>
    <source>
        <strain evidence="1">SBH312</strain>
    </source>
</reference>
<gene>
    <name evidence="1" type="ORF">OY187_21570</name>
</gene>
<evidence type="ECO:0000313" key="1">
    <source>
        <dbReference type="EMBL" id="MCZ0730643.1"/>
    </source>
</evidence>
<accession>A0ABT4HKC6</accession>